<comment type="caution">
    <text evidence="1">The sequence shown here is derived from an EMBL/GenBank/DDBJ whole genome shotgun (WGS) entry which is preliminary data.</text>
</comment>
<dbReference type="RefSeq" id="WP_184341731.1">
    <property type="nucleotide sequence ID" value="NZ_JACHIG010000008.1"/>
</dbReference>
<dbReference type="EMBL" id="JACHIG010000008">
    <property type="protein sequence ID" value="MBB5034185.1"/>
    <property type="molecule type" value="Genomic_DNA"/>
</dbReference>
<dbReference type="GO" id="GO:0047475">
    <property type="term" value="F:phenylacetate-CoA ligase activity"/>
    <property type="evidence" value="ECO:0007669"/>
    <property type="project" value="UniProtKB-EC"/>
</dbReference>
<dbReference type="Proteomes" id="UP000590740">
    <property type="component" value="Unassembled WGS sequence"/>
</dbReference>
<gene>
    <name evidence="1" type="ORF">HNQ65_003776</name>
</gene>
<protein>
    <submittedName>
        <fullName evidence="1">Phenylacetate-CoA ligase</fullName>
        <ecNumber evidence="1">6.2.1.30</ecNumber>
    </submittedName>
</protein>
<dbReference type="AlphaFoldDB" id="A0A7W7YE29"/>
<accession>A0A7W7YE29</accession>
<keyword evidence="2" id="KW-1185">Reference proteome</keyword>
<organism evidence="1 2">
    <name type="scientific">Prosthecobacter vanneervenii</name>
    <dbReference type="NCBI Taxonomy" id="48466"/>
    <lineage>
        <taxon>Bacteria</taxon>
        <taxon>Pseudomonadati</taxon>
        <taxon>Verrucomicrobiota</taxon>
        <taxon>Verrucomicrobiia</taxon>
        <taxon>Verrucomicrobiales</taxon>
        <taxon>Verrucomicrobiaceae</taxon>
        <taxon>Prosthecobacter</taxon>
    </lineage>
</organism>
<dbReference type="EC" id="6.2.1.30" evidence="1"/>
<keyword evidence="1" id="KW-0436">Ligase</keyword>
<evidence type="ECO:0000313" key="1">
    <source>
        <dbReference type="EMBL" id="MBB5034185.1"/>
    </source>
</evidence>
<dbReference type="InterPro" id="IPR053158">
    <property type="entry name" value="CapK_Type1_Caps_Biosynth"/>
</dbReference>
<sequence length="441" mass="48873">MYTPTQILTRGRRLHAALDQVIEQRGWSTPKRRAHQWRTLRALVKHAHEKVPLYQRLFEQAGFTPAMLDDWDDLSKLPILTKQDLRAASKEELISKDNRDEVRWISSSGSTGIPASMARTEESLWHYMAWNTALFYDWCQGRPIGNGLYLVDMARDSIDYAAADLLRTTVPDSRLLSVHDPVAKLTDKLLGIAPEFVSSYPSTLRAIALELRDQKRVVKQTRIIHLTSEMLDAHTKHLLGQVFPNARLIETYTSTEGGLVAWQCLHDARWHIAETNVICEIVDENGRPTNGLGNIVITDLTNTATPMLRYRGLGDLARWETEPCPCGSSARSIRQIEGRSAAMLRAQSGTLISPYVITNAIEEVPGLAQYQVVQKQPGVLEVRVVIEDCASKGCVESGVQAALNEALGGAVDLQMSFVSVIAAPAGSHKVPLVISELPLAA</sequence>
<dbReference type="SUPFAM" id="SSF56801">
    <property type="entry name" value="Acetyl-CoA synthetase-like"/>
    <property type="match status" value="1"/>
</dbReference>
<dbReference type="PANTHER" id="PTHR36932:SF1">
    <property type="entry name" value="CAPSULAR POLYSACCHARIDE BIOSYNTHESIS PROTEIN"/>
    <property type="match status" value="1"/>
</dbReference>
<reference evidence="1 2" key="1">
    <citation type="submission" date="2020-08" db="EMBL/GenBank/DDBJ databases">
        <title>Genomic Encyclopedia of Type Strains, Phase IV (KMG-IV): sequencing the most valuable type-strain genomes for metagenomic binning, comparative biology and taxonomic classification.</title>
        <authorList>
            <person name="Goeker M."/>
        </authorList>
    </citation>
    <scope>NUCLEOTIDE SEQUENCE [LARGE SCALE GENOMIC DNA]</scope>
    <source>
        <strain evidence="1 2">DSM 12252</strain>
    </source>
</reference>
<name>A0A7W7YE29_9BACT</name>
<evidence type="ECO:0000313" key="2">
    <source>
        <dbReference type="Proteomes" id="UP000590740"/>
    </source>
</evidence>
<proteinExistence type="predicted"/>
<dbReference type="PANTHER" id="PTHR36932">
    <property type="entry name" value="CAPSULAR POLYSACCHARIDE BIOSYNTHESIS PROTEIN"/>
    <property type="match status" value="1"/>
</dbReference>
<dbReference type="InterPro" id="IPR042099">
    <property type="entry name" value="ANL_N_sf"/>
</dbReference>
<dbReference type="Gene3D" id="3.40.50.12780">
    <property type="entry name" value="N-terminal domain of ligase-like"/>
    <property type="match status" value="1"/>
</dbReference>